<dbReference type="AlphaFoldDB" id="A0AAN7QKV3"/>
<dbReference type="GO" id="GO:0005576">
    <property type="term" value="C:extracellular region"/>
    <property type="evidence" value="ECO:0007669"/>
    <property type="project" value="UniProtKB-SubCell"/>
</dbReference>
<evidence type="ECO:0000313" key="5">
    <source>
        <dbReference type="Proteomes" id="UP001353858"/>
    </source>
</evidence>
<keyword evidence="5" id="KW-1185">Reference proteome</keyword>
<proteinExistence type="predicted"/>
<evidence type="ECO:0000313" key="4">
    <source>
        <dbReference type="EMBL" id="KAK4882903.1"/>
    </source>
</evidence>
<protein>
    <recommendedName>
        <fullName evidence="3">Single domain-containing protein</fullName>
    </recommendedName>
</protein>
<evidence type="ECO:0000259" key="3">
    <source>
        <dbReference type="SMART" id="SM01318"/>
    </source>
</evidence>
<dbReference type="Proteomes" id="UP001353858">
    <property type="component" value="Unassembled WGS sequence"/>
</dbReference>
<reference evidence="5" key="1">
    <citation type="submission" date="2023-01" db="EMBL/GenBank/DDBJ databases">
        <title>Key to firefly adult light organ development and bioluminescence: homeobox transcription factors regulate luciferase expression and transportation to peroxisome.</title>
        <authorList>
            <person name="Fu X."/>
        </authorList>
    </citation>
    <scope>NUCLEOTIDE SEQUENCE [LARGE SCALE GENOMIC DNA]</scope>
</reference>
<gene>
    <name evidence="4" type="ORF">RN001_006222</name>
</gene>
<comment type="caution">
    <text evidence="4">The sequence shown here is derived from an EMBL/GenBank/DDBJ whole genome shotgun (WGS) entry which is preliminary data.</text>
</comment>
<dbReference type="SMART" id="SM01318">
    <property type="entry name" value="SVWC"/>
    <property type="match status" value="1"/>
</dbReference>
<feature type="domain" description="Single" evidence="3">
    <location>
        <begin position="151"/>
        <end position="220"/>
    </location>
</feature>
<dbReference type="Pfam" id="PF15430">
    <property type="entry name" value="SVWC"/>
    <property type="match status" value="1"/>
</dbReference>
<keyword evidence="2" id="KW-0964">Secreted</keyword>
<dbReference type="InterPro" id="IPR029277">
    <property type="entry name" value="SVWC_dom"/>
</dbReference>
<sequence length="220" mass="24473">MQKIELSYDSFIEIQASIDAFDTVDQSNEIINFENDYFNLISNAERIIIEHESHQATNTLSTRSIVSEEAITPNEKKRSVASNRLLTSAIATTHLATLCNERLEFVKLEFGYEKAYHGTLVSIAPCALFKGLLLCAFVYGSEKATRIPGHCVYHGKVFPESGDFVPAPIGFCLKLKCVKAEGNTISMLTCPMMQLPAGAHWSAKDLTKEYPHCCPKALYN</sequence>
<comment type="subcellular location">
    <subcellularLocation>
        <location evidence="1">Secreted</location>
    </subcellularLocation>
</comment>
<evidence type="ECO:0000256" key="2">
    <source>
        <dbReference type="ARBA" id="ARBA00022525"/>
    </source>
</evidence>
<evidence type="ECO:0000256" key="1">
    <source>
        <dbReference type="ARBA" id="ARBA00004613"/>
    </source>
</evidence>
<organism evidence="4 5">
    <name type="scientific">Aquatica leii</name>
    <dbReference type="NCBI Taxonomy" id="1421715"/>
    <lineage>
        <taxon>Eukaryota</taxon>
        <taxon>Metazoa</taxon>
        <taxon>Ecdysozoa</taxon>
        <taxon>Arthropoda</taxon>
        <taxon>Hexapoda</taxon>
        <taxon>Insecta</taxon>
        <taxon>Pterygota</taxon>
        <taxon>Neoptera</taxon>
        <taxon>Endopterygota</taxon>
        <taxon>Coleoptera</taxon>
        <taxon>Polyphaga</taxon>
        <taxon>Elateriformia</taxon>
        <taxon>Elateroidea</taxon>
        <taxon>Lampyridae</taxon>
        <taxon>Luciolinae</taxon>
        <taxon>Aquatica</taxon>
    </lineage>
</organism>
<accession>A0AAN7QKV3</accession>
<dbReference type="EMBL" id="JARPUR010000002">
    <property type="protein sequence ID" value="KAK4882903.1"/>
    <property type="molecule type" value="Genomic_DNA"/>
</dbReference>
<name>A0AAN7QKV3_9COLE</name>